<dbReference type="Pfam" id="PF00132">
    <property type="entry name" value="Hexapep"/>
    <property type="match status" value="1"/>
</dbReference>
<dbReference type="GO" id="GO:0009252">
    <property type="term" value="P:peptidoglycan biosynthetic process"/>
    <property type="evidence" value="ECO:0007669"/>
    <property type="project" value="UniProtKB-UniRule"/>
</dbReference>
<dbReference type="PANTHER" id="PTHR43584">
    <property type="entry name" value="NUCLEOTIDYL TRANSFERASE"/>
    <property type="match status" value="1"/>
</dbReference>
<feature type="binding site" evidence="18">
    <location>
        <position position="375"/>
    </location>
    <ligand>
        <name>UDP-N-acetyl-alpha-D-glucosamine</name>
        <dbReference type="ChEBI" id="CHEBI:57705"/>
    </ligand>
</feature>
<feature type="binding site" evidence="18">
    <location>
        <position position="378"/>
    </location>
    <ligand>
        <name>acetyl-CoA</name>
        <dbReference type="ChEBI" id="CHEBI:57288"/>
    </ligand>
</feature>
<keyword evidence="8 18" id="KW-0677">Repeat</keyword>
<evidence type="ECO:0000256" key="4">
    <source>
        <dbReference type="ARBA" id="ARBA00022490"/>
    </source>
</evidence>
<feature type="domain" description="Mannose-1-phosphate guanyltransferase C-terminal" evidence="20">
    <location>
        <begin position="263"/>
        <end position="353"/>
    </location>
</feature>
<evidence type="ECO:0000256" key="10">
    <source>
        <dbReference type="ARBA" id="ARBA00022960"/>
    </source>
</evidence>
<dbReference type="InterPro" id="IPR038009">
    <property type="entry name" value="GlmU_C_LbH"/>
</dbReference>
<dbReference type="InterPro" id="IPR001451">
    <property type="entry name" value="Hexapep"/>
</dbReference>
<dbReference type="EMBL" id="JABAIM010000004">
    <property type="protein sequence ID" value="NLR76657.1"/>
    <property type="molecule type" value="Genomic_DNA"/>
</dbReference>
<dbReference type="GO" id="GO:0016020">
    <property type="term" value="C:membrane"/>
    <property type="evidence" value="ECO:0007669"/>
    <property type="project" value="GOC"/>
</dbReference>
<keyword evidence="9 18" id="KW-0460">Magnesium</keyword>
<keyword evidence="11 18" id="KW-0573">Peptidoglycan synthesis</keyword>
<dbReference type="CDD" id="cd03353">
    <property type="entry name" value="LbH_GlmU_C"/>
    <property type="match status" value="1"/>
</dbReference>
<evidence type="ECO:0000313" key="21">
    <source>
        <dbReference type="EMBL" id="NLR76657.1"/>
    </source>
</evidence>
<sequence>MSITVVILAGGKGTRMYSSKPKVLHPIAGKPMLAHVVERARAVADGKLVVVVGHAAEHVRAAMGELPVSWVEQVPQLGTGHAMQCAAHELPQEGHSLVLYGDVPLLSDATLRAMLALAQGDDLVLLTQHLTDPSGYGRIRRDASGAVQAIVEQKDASAAERAITEINTGILLLPNVHLHRWLKALRNDNAQGEYYLTDLIGFAVRDQVAVRTLHPGCEWETLGVNNQLQRAELERHYQQQQAVQLMTQGVTLLDPARIDVRGELQCGKDVQIDVNCLFIGKVILGDNVSIGAHCVLQDCEIAAGSQIAPFSHLDGAQVGEGARIGPYARLRPGAVLAAQVHVGNFVEIKKSEVGVGSKVNHLTYIGDSSIGSGVNVGAGTVTCNYDGVNKSRTVIGDGAFIGSGSMLVAPLTIGAGATIGAGSTLSKDAPADQLTVARAKAVTIPGWTRPQKKSG</sequence>
<dbReference type="EC" id="2.3.1.157" evidence="18"/>
<feature type="binding site" evidence="18">
    <location>
        <position position="331"/>
    </location>
    <ligand>
        <name>UDP-N-acetyl-alpha-D-glucosamine</name>
        <dbReference type="ChEBI" id="CHEBI:57705"/>
    </ligand>
</feature>
<evidence type="ECO:0000256" key="1">
    <source>
        <dbReference type="ARBA" id="ARBA00004496"/>
    </source>
</evidence>
<feature type="binding site" evidence="18">
    <location>
        <position position="137"/>
    </location>
    <ligand>
        <name>UDP-N-acetyl-alpha-D-glucosamine</name>
        <dbReference type="ChEBI" id="CHEBI:57705"/>
    </ligand>
</feature>
<feature type="binding site" evidence="18">
    <location>
        <position position="225"/>
    </location>
    <ligand>
        <name>UDP-N-acetyl-alpha-D-glucosamine</name>
        <dbReference type="ChEBI" id="CHEBI:57705"/>
    </ligand>
</feature>
<feature type="binding site" evidence="18">
    <location>
        <position position="22"/>
    </location>
    <ligand>
        <name>UDP-N-acetyl-alpha-D-glucosamine</name>
        <dbReference type="ChEBI" id="CHEBI:57705"/>
    </ligand>
</feature>
<feature type="binding site" evidence="18">
    <location>
        <position position="225"/>
    </location>
    <ligand>
        <name>Mg(2+)</name>
        <dbReference type="ChEBI" id="CHEBI:18420"/>
    </ligand>
</feature>
<dbReference type="EC" id="2.7.7.23" evidence="18"/>
<keyword evidence="4 18" id="KW-0963">Cytoplasm</keyword>
<evidence type="ECO:0000256" key="11">
    <source>
        <dbReference type="ARBA" id="ARBA00022984"/>
    </source>
</evidence>
<dbReference type="PANTHER" id="PTHR43584:SF3">
    <property type="entry name" value="BIFUNCTIONAL PROTEIN GLMU"/>
    <property type="match status" value="1"/>
</dbReference>
<name>A0A847SCS3_9NEIS</name>
<evidence type="ECO:0000256" key="15">
    <source>
        <dbReference type="ARBA" id="ARBA00048247"/>
    </source>
</evidence>
<feature type="binding site" evidence="18">
    <location>
        <position position="403"/>
    </location>
    <ligand>
        <name>acetyl-CoA</name>
        <dbReference type="ChEBI" id="CHEBI:57288"/>
    </ligand>
</feature>
<keyword evidence="22" id="KW-1185">Reference proteome</keyword>
<dbReference type="AlphaFoldDB" id="A0A847SCS3"/>
<comment type="cofactor">
    <cofactor evidence="18">
        <name>Mg(2+)</name>
        <dbReference type="ChEBI" id="CHEBI:18420"/>
    </cofactor>
    <text evidence="18">Binds 1 Mg(2+) ion per subunit.</text>
</comment>
<evidence type="ECO:0000256" key="9">
    <source>
        <dbReference type="ARBA" id="ARBA00022842"/>
    </source>
</evidence>
<comment type="similarity">
    <text evidence="3 18">In the N-terminal section; belongs to the N-acetylglucosamine-1-phosphate uridyltransferase family.</text>
</comment>
<keyword evidence="5 18" id="KW-0808">Transferase</keyword>
<feature type="region of interest" description="Pyrophosphorylase" evidence="18">
    <location>
        <begin position="1"/>
        <end position="227"/>
    </location>
</feature>
<dbReference type="HAMAP" id="MF_01631">
    <property type="entry name" value="GlmU"/>
    <property type="match status" value="1"/>
</dbReference>
<keyword evidence="7 18" id="KW-0479">Metal-binding</keyword>
<feature type="binding site" evidence="18">
    <location>
        <position position="167"/>
    </location>
    <ligand>
        <name>UDP-N-acetyl-alpha-D-glucosamine</name>
        <dbReference type="ChEBI" id="CHEBI:57705"/>
    </ligand>
</feature>
<feature type="binding site" evidence="18">
    <location>
        <position position="364"/>
    </location>
    <ligand>
        <name>UDP-N-acetyl-alpha-D-glucosamine</name>
        <dbReference type="ChEBI" id="CHEBI:57705"/>
    </ligand>
</feature>
<keyword evidence="13 18" id="KW-0012">Acyltransferase</keyword>
<evidence type="ECO:0000313" key="22">
    <source>
        <dbReference type="Proteomes" id="UP000587991"/>
    </source>
</evidence>
<dbReference type="InterPro" id="IPR005882">
    <property type="entry name" value="Bifunctional_GlmU"/>
</dbReference>
<protein>
    <recommendedName>
        <fullName evidence="18">Bifunctional protein GlmU</fullName>
    </recommendedName>
    <domain>
        <recommendedName>
            <fullName evidence="18">UDP-N-acetylglucosamine pyrophosphorylase</fullName>
            <ecNumber evidence="18">2.7.7.23</ecNumber>
        </recommendedName>
        <alternativeName>
            <fullName evidence="18">N-acetylglucosamine-1-phosphate uridyltransferase</fullName>
        </alternativeName>
    </domain>
    <domain>
        <recommendedName>
            <fullName evidence="18">Glucosamine-1-phosphate N-acetyltransferase</fullName>
            <ecNumber evidence="18">2.3.1.157</ecNumber>
        </recommendedName>
    </domain>
</protein>
<comment type="subcellular location">
    <subcellularLocation>
        <location evidence="1 18">Cytoplasm</location>
    </subcellularLocation>
</comment>
<comment type="subunit">
    <text evidence="18">Homotrimer.</text>
</comment>
<feature type="active site" description="Proton acceptor" evidence="18">
    <location>
        <position position="361"/>
    </location>
</feature>
<dbReference type="InterPro" id="IPR056729">
    <property type="entry name" value="GMPPB_C"/>
</dbReference>
<evidence type="ECO:0000256" key="17">
    <source>
        <dbReference type="ARBA" id="ARBA00049628"/>
    </source>
</evidence>
<evidence type="ECO:0000256" key="2">
    <source>
        <dbReference type="ARBA" id="ARBA00007707"/>
    </source>
</evidence>
<dbReference type="GO" id="GO:0000287">
    <property type="term" value="F:magnesium ion binding"/>
    <property type="evidence" value="ECO:0007669"/>
    <property type="project" value="UniProtKB-UniRule"/>
</dbReference>
<dbReference type="GO" id="GO:0000902">
    <property type="term" value="P:cell morphogenesis"/>
    <property type="evidence" value="ECO:0007669"/>
    <property type="project" value="UniProtKB-UniRule"/>
</dbReference>
<dbReference type="GO" id="GO:0006048">
    <property type="term" value="P:UDP-N-acetylglucosamine biosynthetic process"/>
    <property type="evidence" value="ECO:0007669"/>
    <property type="project" value="UniProtKB-UniPathway"/>
</dbReference>
<comment type="caution">
    <text evidence="18">Lacks conserved residue(s) required for the propagation of feature annotation.</text>
</comment>
<dbReference type="InterPro" id="IPR029044">
    <property type="entry name" value="Nucleotide-diphossugar_trans"/>
</dbReference>
<keyword evidence="12 18" id="KW-0511">Multifunctional enzyme</keyword>
<evidence type="ECO:0000256" key="13">
    <source>
        <dbReference type="ARBA" id="ARBA00023315"/>
    </source>
</evidence>
<feature type="region of interest" description="Linker" evidence="18">
    <location>
        <begin position="228"/>
        <end position="248"/>
    </location>
</feature>
<feature type="binding site" evidence="18">
    <location>
        <position position="152"/>
    </location>
    <ligand>
        <name>UDP-N-acetyl-alpha-D-glucosamine</name>
        <dbReference type="ChEBI" id="CHEBI:57705"/>
    </ligand>
</feature>
<dbReference type="Proteomes" id="UP000587991">
    <property type="component" value="Unassembled WGS sequence"/>
</dbReference>
<feature type="binding site" evidence="18">
    <location>
        <begin position="100"/>
        <end position="102"/>
    </location>
    <ligand>
        <name>UDP-N-acetyl-alpha-D-glucosamine</name>
        <dbReference type="ChEBI" id="CHEBI:57705"/>
    </ligand>
</feature>
<dbReference type="GO" id="GO:0003977">
    <property type="term" value="F:UDP-N-acetylglucosamine diphosphorylase activity"/>
    <property type="evidence" value="ECO:0007669"/>
    <property type="project" value="UniProtKB-UniRule"/>
</dbReference>
<dbReference type="Pfam" id="PF12804">
    <property type="entry name" value="NTP_transf_3"/>
    <property type="match status" value="1"/>
</dbReference>
<keyword evidence="14 18" id="KW-0961">Cell wall biogenesis/degradation</keyword>
<evidence type="ECO:0000256" key="12">
    <source>
        <dbReference type="ARBA" id="ARBA00023268"/>
    </source>
</evidence>
<organism evidence="21 22">
    <name type="scientific">Leeia aquatica</name>
    <dbReference type="NCBI Taxonomy" id="2725557"/>
    <lineage>
        <taxon>Bacteria</taxon>
        <taxon>Pseudomonadati</taxon>
        <taxon>Pseudomonadota</taxon>
        <taxon>Betaproteobacteria</taxon>
        <taxon>Neisseriales</taxon>
        <taxon>Leeiaceae</taxon>
        <taxon>Leeia</taxon>
    </lineage>
</organism>
<comment type="caution">
    <text evidence="21">The sequence shown here is derived from an EMBL/GenBank/DDBJ whole genome shotgun (WGS) entry which is preliminary data.</text>
</comment>
<feature type="binding site" evidence="18">
    <location>
        <position position="73"/>
    </location>
    <ligand>
        <name>UDP-N-acetyl-alpha-D-glucosamine</name>
        <dbReference type="ChEBI" id="CHEBI:57705"/>
    </ligand>
</feature>
<dbReference type="SUPFAM" id="SSF53448">
    <property type="entry name" value="Nucleotide-diphospho-sugar transferases"/>
    <property type="match status" value="1"/>
</dbReference>
<feature type="binding site" evidence="18">
    <location>
        <begin position="78"/>
        <end position="79"/>
    </location>
    <ligand>
        <name>UDP-N-acetyl-alpha-D-glucosamine</name>
        <dbReference type="ChEBI" id="CHEBI:57705"/>
    </ligand>
</feature>
<comment type="pathway">
    <text evidence="18">Nucleotide-sugar biosynthesis; UDP-N-acetyl-alpha-D-glucosamine biosynthesis; UDP-N-acetyl-alpha-D-glucosamine from N-acetyl-alpha-D-glucosamine 1-phosphate: step 1/1.</text>
</comment>
<dbReference type="NCBIfam" id="TIGR01173">
    <property type="entry name" value="glmU"/>
    <property type="match status" value="1"/>
</dbReference>
<dbReference type="CDD" id="cd02540">
    <property type="entry name" value="GT2_GlmU_N_bac"/>
    <property type="match status" value="1"/>
</dbReference>
<dbReference type="GO" id="GO:0005737">
    <property type="term" value="C:cytoplasm"/>
    <property type="evidence" value="ECO:0007669"/>
    <property type="project" value="UniProtKB-SubCell"/>
</dbReference>
<evidence type="ECO:0000259" key="20">
    <source>
        <dbReference type="Pfam" id="PF25087"/>
    </source>
</evidence>
<comment type="similarity">
    <text evidence="2 18">In the C-terminal section; belongs to the transferase hexapeptide repeat family.</text>
</comment>
<dbReference type="GO" id="GO:0071555">
    <property type="term" value="P:cell wall organization"/>
    <property type="evidence" value="ECO:0007669"/>
    <property type="project" value="UniProtKB-KW"/>
</dbReference>
<evidence type="ECO:0000256" key="18">
    <source>
        <dbReference type="HAMAP-Rule" id="MF_01631"/>
    </source>
</evidence>
<keyword evidence="10 18" id="KW-0133">Cell shape</keyword>
<comment type="pathway">
    <text evidence="18">Nucleotide-sugar biosynthesis; UDP-N-acetyl-alpha-D-glucosamine biosynthesis; N-acetyl-alpha-D-glucosamine 1-phosphate from alpha-D-glucosamine 6-phosphate (route II): step 2/2.</text>
</comment>
<dbReference type="InterPro" id="IPR025877">
    <property type="entry name" value="MobA-like_NTP_Trfase"/>
</dbReference>
<dbReference type="GO" id="GO:0009245">
    <property type="term" value="P:lipid A biosynthetic process"/>
    <property type="evidence" value="ECO:0007669"/>
    <property type="project" value="UniProtKB-UniRule"/>
</dbReference>
<dbReference type="GO" id="GO:0019134">
    <property type="term" value="F:glucosamine-1-phosphate N-acetyltransferase activity"/>
    <property type="evidence" value="ECO:0007669"/>
    <property type="project" value="UniProtKB-UniRule"/>
</dbReference>
<evidence type="ECO:0000256" key="5">
    <source>
        <dbReference type="ARBA" id="ARBA00022679"/>
    </source>
</evidence>
<dbReference type="InterPro" id="IPR011004">
    <property type="entry name" value="Trimer_LpxA-like_sf"/>
</dbReference>
<dbReference type="InterPro" id="IPR050065">
    <property type="entry name" value="GlmU-like"/>
</dbReference>
<dbReference type="Gene3D" id="3.90.550.10">
    <property type="entry name" value="Spore Coat Polysaccharide Biosynthesis Protein SpsA, Chain A"/>
    <property type="match status" value="1"/>
</dbReference>
<feature type="binding site" evidence="18">
    <location>
        <position position="349"/>
    </location>
    <ligand>
        <name>UDP-N-acetyl-alpha-D-glucosamine</name>
        <dbReference type="ChEBI" id="CHEBI:57705"/>
    </ligand>
</feature>
<gene>
    <name evidence="18 21" type="primary">glmU</name>
    <name evidence="21" type="ORF">HF682_15930</name>
</gene>
<evidence type="ECO:0000256" key="8">
    <source>
        <dbReference type="ARBA" id="ARBA00022737"/>
    </source>
</evidence>
<dbReference type="Gene3D" id="2.160.10.10">
    <property type="entry name" value="Hexapeptide repeat proteins"/>
    <property type="match status" value="1"/>
</dbReference>
<feature type="domain" description="MobA-like NTP transferase" evidence="19">
    <location>
        <begin position="5"/>
        <end position="128"/>
    </location>
</feature>
<reference evidence="21 22" key="1">
    <citation type="submission" date="2020-04" db="EMBL/GenBank/DDBJ databases">
        <title>Draft genome of Leeia sp. IMCC25680.</title>
        <authorList>
            <person name="Song J."/>
            <person name="Cho J.-C."/>
        </authorList>
    </citation>
    <scope>NUCLEOTIDE SEQUENCE [LARGE SCALE GENOMIC DNA]</scope>
    <source>
        <strain evidence="21 22">IMCC25680</strain>
    </source>
</reference>
<comment type="pathway">
    <text evidence="18">Bacterial outer membrane biogenesis; LPS lipid A biosynthesis.</text>
</comment>
<evidence type="ECO:0000256" key="6">
    <source>
        <dbReference type="ARBA" id="ARBA00022695"/>
    </source>
</evidence>
<evidence type="ECO:0000256" key="3">
    <source>
        <dbReference type="ARBA" id="ARBA00007947"/>
    </source>
</evidence>
<feature type="binding site" evidence="18">
    <location>
        <begin position="384"/>
        <end position="385"/>
    </location>
    <ligand>
        <name>acetyl-CoA</name>
        <dbReference type="ChEBI" id="CHEBI:57288"/>
    </ligand>
</feature>
<evidence type="ECO:0000256" key="16">
    <source>
        <dbReference type="ARBA" id="ARBA00048493"/>
    </source>
</evidence>
<accession>A0A847SCS3</accession>
<keyword evidence="6 18" id="KW-0548">Nucleotidyltransferase</keyword>
<dbReference type="Pfam" id="PF25087">
    <property type="entry name" value="GMPPB_C"/>
    <property type="match status" value="1"/>
</dbReference>
<dbReference type="UniPathway" id="UPA00973"/>
<feature type="binding site" evidence="18">
    <location>
        <position position="102"/>
    </location>
    <ligand>
        <name>Mg(2+)</name>
        <dbReference type="ChEBI" id="CHEBI:18420"/>
    </ligand>
</feature>
<comment type="catalytic activity">
    <reaction evidence="15 18">
        <text>alpha-D-glucosamine 1-phosphate + acetyl-CoA = N-acetyl-alpha-D-glucosamine 1-phosphate + CoA + H(+)</text>
        <dbReference type="Rhea" id="RHEA:13725"/>
        <dbReference type="ChEBI" id="CHEBI:15378"/>
        <dbReference type="ChEBI" id="CHEBI:57287"/>
        <dbReference type="ChEBI" id="CHEBI:57288"/>
        <dbReference type="ChEBI" id="CHEBI:57776"/>
        <dbReference type="ChEBI" id="CHEBI:58516"/>
        <dbReference type="EC" id="2.3.1.157"/>
    </reaction>
</comment>
<comment type="catalytic activity">
    <reaction evidence="16 18">
        <text>N-acetyl-alpha-D-glucosamine 1-phosphate + UTP + H(+) = UDP-N-acetyl-alpha-D-glucosamine + diphosphate</text>
        <dbReference type="Rhea" id="RHEA:13509"/>
        <dbReference type="ChEBI" id="CHEBI:15378"/>
        <dbReference type="ChEBI" id="CHEBI:33019"/>
        <dbReference type="ChEBI" id="CHEBI:46398"/>
        <dbReference type="ChEBI" id="CHEBI:57705"/>
        <dbReference type="ChEBI" id="CHEBI:57776"/>
        <dbReference type="EC" id="2.7.7.23"/>
    </reaction>
</comment>
<feature type="region of interest" description="N-acetyltransferase" evidence="18">
    <location>
        <begin position="249"/>
        <end position="455"/>
    </location>
</feature>
<dbReference type="UniPathway" id="UPA00113">
    <property type="reaction ID" value="UER00532"/>
</dbReference>
<feature type="binding site" evidence="18">
    <location>
        <position position="438"/>
    </location>
    <ligand>
        <name>acetyl-CoA</name>
        <dbReference type="ChEBI" id="CHEBI:57288"/>
    </ligand>
</feature>
<comment type="function">
    <text evidence="17 18">Catalyzes the last two sequential reactions in the de novo biosynthetic pathway for UDP-N-acetylglucosamine (UDP-GlcNAc). The C-terminal domain catalyzes the transfer of acetyl group from acetyl coenzyme A to glucosamine-1-phosphate (GlcN-1-P) to produce N-acetylglucosamine-1-phosphate (GlcNAc-1-P), which is converted into UDP-GlcNAc by the transfer of uridine 5-monophosphate (from uridine 5-triphosphate), a reaction catalyzed by the N-terminal domain.</text>
</comment>
<dbReference type="GO" id="GO:0008360">
    <property type="term" value="P:regulation of cell shape"/>
    <property type="evidence" value="ECO:0007669"/>
    <property type="project" value="UniProtKB-KW"/>
</dbReference>
<dbReference type="SUPFAM" id="SSF51161">
    <property type="entry name" value="Trimeric LpxA-like enzymes"/>
    <property type="match status" value="1"/>
</dbReference>
<feature type="binding site" evidence="18">
    <location>
        <position position="421"/>
    </location>
    <ligand>
        <name>acetyl-CoA</name>
        <dbReference type="ChEBI" id="CHEBI:57288"/>
    </ligand>
</feature>
<dbReference type="RefSeq" id="WP_168878324.1">
    <property type="nucleotide sequence ID" value="NZ_JABAIM010000004.1"/>
</dbReference>
<evidence type="ECO:0000259" key="19">
    <source>
        <dbReference type="Pfam" id="PF12804"/>
    </source>
</evidence>
<evidence type="ECO:0000256" key="14">
    <source>
        <dbReference type="ARBA" id="ARBA00023316"/>
    </source>
</evidence>
<evidence type="ECO:0000256" key="7">
    <source>
        <dbReference type="ARBA" id="ARBA00022723"/>
    </source>
</evidence>
<proteinExistence type="inferred from homology"/>